<evidence type="ECO:0000313" key="2">
    <source>
        <dbReference type="EMBL" id="CAK9072125.1"/>
    </source>
</evidence>
<evidence type="ECO:0008006" key="4">
    <source>
        <dbReference type="Google" id="ProtNLM"/>
    </source>
</evidence>
<name>A0ABP0PBR7_9DINO</name>
<proteinExistence type="predicted"/>
<organism evidence="2 3">
    <name type="scientific">Durusdinium trenchii</name>
    <dbReference type="NCBI Taxonomy" id="1381693"/>
    <lineage>
        <taxon>Eukaryota</taxon>
        <taxon>Sar</taxon>
        <taxon>Alveolata</taxon>
        <taxon>Dinophyceae</taxon>
        <taxon>Suessiales</taxon>
        <taxon>Symbiodiniaceae</taxon>
        <taxon>Durusdinium</taxon>
    </lineage>
</organism>
<comment type="caution">
    <text evidence="2">The sequence shown here is derived from an EMBL/GenBank/DDBJ whole genome shotgun (WGS) entry which is preliminary data.</text>
</comment>
<feature type="compositionally biased region" description="Pro residues" evidence="1">
    <location>
        <begin position="1"/>
        <end position="10"/>
    </location>
</feature>
<keyword evidence="3" id="KW-1185">Reference proteome</keyword>
<feature type="region of interest" description="Disordered" evidence="1">
    <location>
        <begin position="1"/>
        <end position="44"/>
    </location>
</feature>
<evidence type="ECO:0000256" key="1">
    <source>
        <dbReference type="SAM" id="MobiDB-lite"/>
    </source>
</evidence>
<protein>
    <recommendedName>
        <fullName evidence="4">RRM domain-containing protein</fullName>
    </recommendedName>
</protein>
<reference evidence="2 3" key="1">
    <citation type="submission" date="2024-02" db="EMBL/GenBank/DDBJ databases">
        <authorList>
            <person name="Chen Y."/>
            <person name="Shah S."/>
            <person name="Dougan E. K."/>
            <person name="Thang M."/>
            <person name="Chan C."/>
        </authorList>
    </citation>
    <scope>NUCLEOTIDE SEQUENCE [LARGE SCALE GENOMIC DNA]</scope>
</reference>
<gene>
    <name evidence="2" type="ORF">CCMP2556_LOCUS35478</name>
</gene>
<sequence length="96" mass="10276">MFHQIPPSPEPGRAREPGVAPSFSSAQTRGPPTDGGKASEATAISGRQVKGVYYGMLEFQVRDDAEIAVRELDHRRVQGSSLRLRAYHGDGPGAMG</sequence>
<evidence type="ECO:0000313" key="3">
    <source>
        <dbReference type="Proteomes" id="UP001642484"/>
    </source>
</evidence>
<dbReference type="EMBL" id="CAXAMN010022707">
    <property type="protein sequence ID" value="CAK9072125.1"/>
    <property type="molecule type" value="Genomic_DNA"/>
</dbReference>
<accession>A0ABP0PBR7</accession>
<dbReference type="Proteomes" id="UP001642484">
    <property type="component" value="Unassembled WGS sequence"/>
</dbReference>